<gene>
    <name evidence="1" type="ORF">THAPSDRAFT_10096</name>
</gene>
<organism evidence="1 2">
    <name type="scientific">Thalassiosira pseudonana</name>
    <name type="common">Marine diatom</name>
    <name type="synonym">Cyclotella nana</name>
    <dbReference type="NCBI Taxonomy" id="35128"/>
    <lineage>
        <taxon>Eukaryota</taxon>
        <taxon>Sar</taxon>
        <taxon>Stramenopiles</taxon>
        <taxon>Ochrophyta</taxon>
        <taxon>Bacillariophyta</taxon>
        <taxon>Coscinodiscophyceae</taxon>
        <taxon>Thalassiosirophycidae</taxon>
        <taxon>Thalassiosirales</taxon>
        <taxon>Thalassiosiraceae</taxon>
        <taxon>Thalassiosira</taxon>
    </lineage>
</organism>
<dbReference type="OMA" id="CAYIKEM"/>
<reference evidence="1 2" key="1">
    <citation type="journal article" date="2004" name="Science">
        <title>The genome of the diatom Thalassiosira pseudonana: ecology, evolution, and metabolism.</title>
        <authorList>
            <person name="Armbrust E.V."/>
            <person name="Berges J.A."/>
            <person name="Bowler C."/>
            <person name="Green B.R."/>
            <person name="Martinez D."/>
            <person name="Putnam N.H."/>
            <person name="Zhou S."/>
            <person name="Allen A.E."/>
            <person name="Apt K.E."/>
            <person name="Bechner M."/>
            <person name="Brzezinski M.A."/>
            <person name="Chaal B.K."/>
            <person name="Chiovitti A."/>
            <person name="Davis A.K."/>
            <person name="Demarest M.S."/>
            <person name="Detter J.C."/>
            <person name="Glavina T."/>
            <person name="Goodstein D."/>
            <person name="Hadi M.Z."/>
            <person name="Hellsten U."/>
            <person name="Hildebrand M."/>
            <person name="Jenkins B.D."/>
            <person name="Jurka J."/>
            <person name="Kapitonov V.V."/>
            <person name="Kroger N."/>
            <person name="Lau W.W."/>
            <person name="Lane T.W."/>
            <person name="Larimer F.W."/>
            <person name="Lippmeier J.C."/>
            <person name="Lucas S."/>
            <person name="Medina M."/>
            <person name="Montsant A."/>
            <person name="Obornik M."/>
            <person name="Parker M.S."/>
            <person name="Palenik B."/>
            <person name="Pazour G.J."/>
            <person name="Richardson P.M."/>
            <person name="Rynearson T.A."/>
            <person name="Saito M.A."/>
            <person name="Schwartz D.C."/>
            <person name="Thamatrakoln K."/>
            <person name="Valentin K."/>
            <person name="Vardi A."/>
            <person name="Wilkerson F.P."/>
            <person name="Rokhsar D.S."/>
        </authorList>
    </citation>
    <scope>NUCLEOTIDE SEQUENCE [LARGE SCALE GENOMIC DNA]</scope>
    <source>
        <strain evidence="1 2">CCMP1335</strain>
    </source>
</reference>
<evidence type="ECO:0000313" key="2">
    <source>
        <dbReference type="Proteomes" id="UP000001449"/>
    </source>
</evidence>
<sequence>MSFCAEKCAYIKEMCSNNLHRDKLSLPAPTCVVHSTTGEQDIYLSNNYGKEKEASKLRNKKTVELVHWAAARARERRLGNVDNGSTTRRCEDVPTLYDAPIMFPDEFEFVVKVMANLQPTTYLEWGTGASTSFYPLLASGDVFAIDGYPPWCEKVEKEPRVQCMIEEERRLQFYCPTLVGADGKTKLDMKIFGLLPKDMRDEDMESALSIYVNSIDKVNVTSLDVALIDGRFRFQCALKLLPLLHDESIVFMHDFWMREPYHEVLHHFDVIGYARNIVALRKKPNLPEEKELYKKFMKREQIQRVDIFWG</sequence>
<proteinExistence type="predicted"/>
<dbReference type="InParanoid" id="B8CD67"/>
<evidence type="ECO:0000313" key="1">
    <source>
        <dbReference type="EMBL" id="EED88413.1"/>
    </source>
</evidence>
<dbReference type="EMBL" id="CM000650">
    <property type="protein sequence ID" value="EED88413.1"/>
    <property type="molecule type" value="Genomic_DNA"/>
</dbReference>
<name>B8CD67_THAPS</name>
<dbReference type="RefSeq" id="XP_002294058.1">
    <property type="nucleotide sequence ID" value="XM_002294022.1"/>
</dbReference>
<dbReference type="GeneID" id="7444307"/>
<dbReference type="PaxDb" id="35128-Thaps10096"/>
<dbReference type="Gene3D" id="3.40.50.150">
    <property type="entry name" value="Vaccinia Virus protein VP39"/>
    <property type="match status" value="1"/>
</dbReference>
<keyword evidence="2" id="KW-1185">Reference proteome</keyword>
<dbReference type="AlphaFoldDB" id="B8CD67"/>
<dbReference type="InterPro" id="IPR029063">
    <property type="entry name" value="SAM-dependent_MTases_sf"/>
</dbReference>
<protein>
    <submittedName>
        <fullName evidence="1">Uncharacterized protein</fullName>
    </submittedName>
</protein>
<accession>B8CD67</accession>
<dbReference type="KEGG" id="tps:THAPSDRAFT_10096"/>
<dbReference type="eggNOG" id="ENOG502SFNP">
    <property type="taxonomic scope" value="Eukaryota"/>
</dbReference>
<reference evidence="1 2" key="2">
    <citation type="journal article" date="2008" name="Nature">
        <title>The Phaeodactylum genome reveals the evolutionary history of diatom genomes.</title>
        <authorList>
            <person name="Bowler C."/>
            <person name="Allen A.E."/>
            <person name="Badger J.H."/>
            <person name="Grimwood J."/>
            <person name="Jabbari K."/>
            <person name="Kuo A."/>
            <person name="Maheswari U."/>
            <person name="Martens C."/>
            <person name="Maumus F."/>
            <person name="Otillar R.P."/>
            <person name="Rayko E."/>
            <person name="Salamov A."/>
            <person name="Vandepoele K."/>
            <person name="Beszteri B."/>
            <person name="Gruber A."/>
            <person name="Heijde M."/>
            <person name="Katinka M."/>
            <person name="Mock T."/>
            <person name="Valentin K."/>
            <person name="Verret F."/>
            <person name="Berges J.A."/>
            <person name="Brownlee C."/>
            <person name="Cadoret J.P."/>
            <person name="Chiovitti A."/>
            <person name="Choi C.J."/>
            <person name="Coesel S."/>
            <person name="De Martino A."/>
            <person name="Detter J.C."/>
            <person name="Durkin C."/>
            <person name="Falciatore A."/>
            <person name="Fournet J."/>
            <person name="Haruta M."/>
            <person name="Huysman M.J."/>
            <person name="Jenkins B.D."/>
            <person name="Jiroutova K."/>
            <person name="Jorgensen R.E."/>
            <person name="Joubert Y."/>
            <person name="Kaplan A."/>
            <person name="Kroger N."/>
            <person name="Kroth P.G."/>
            <person name="La Roche J."/>
            <person name="Lindquist E."/>
            <person name="Lommer M."/>
            <person name="Martin-Jezequel V."/>
            <person name="Lopez P.J."/>
            <person name="Lucas S."/>
            <person name="Mangogna M."/>
            <person name="McGinnis K."/>
            <person name="Medlin L.K."/>
            <person name="Montsant A."/>
            <person name="Oudot-Le Secq M.P."/>
            <person name="Napoli C."/>
            <person name="Obornik M."/>
            <person name="Parker M.S."/>
            <person name="Petit J.L."/>
            <person name="Porcel B.M."/>
            <person name="Poulsen N."/>
            <person name="Robison M."/>
            <person name="Rychlewski L."/>
            <person name="Rynearson T.A."/>
            <person name="Schmutz J."/>
            <person name="Shapiro H."/>
            <person name="Siaut M."/>
            <person name="Stanley M."/>
            <person name="Sussman M.R."/>
            <person name="Taylor A.R."/>
            <person name="Vardi A."/>
            <person name="von Dassow P."/>
            <person name="Vyverman W."/>
            <person name="Willis A."/>
            <person name="Wyrwicz L.S."/>
            <person name="Rokhsar D.S."/>
            <person name="Weissenbach J."/>
            <person name="Armbrust E.V."/>
            <person name="Green B.R."/>
            <person name="Van de Peer Y."/>
            <person name="Grigoriev I.V."/>
        </authorList>
    </citation>
    <scope>NUCLEOTIDE SEQUENCE [LARGE SCALE GENOMIC DNA]</scope>
    <source>
        <strain evidence="1 2">CCMP1335</strain>
    </source>
</reference>
<dbReference type="HOGENOM" id="CLU_898603_0_0_1"/>
<dbReference type="Proteomes" id="UP000001449">
    <property type="component" value="Chromosome 15"/>
</dbReference>